<keyword evidence="5" id="KW-1185">Reference proteome</keyword>
<reference evidence="4" key="3">
    <citation type="submission" date="2025-09" db="UniProtKB">
        <authorList>
            <consortium name="Ensembl"/>
        </authorList>
    </citation>
    <scope>IDENTIFICATION</scope>
</reference>
<dbReference type="GO" id="GO:0005737">
    <property type="term" value="C:cytoplasm"/>
    <property type="evidence" value="ECO:0007669"/>
    <property type="project" value="TreeGrafter"/>
</dbReference>
<evidence type="ECO:0000256" key="1">
    <source>
        <dbReference type="ARBA" id="ARBA00022443"/>
    </source>
</evidence>
<dbReference type="Proteomes" id="UP000314982">
    <property type="component" value="Unassembled WGS sequence"/>
</dbReference>
<evidence type="ECO:0000256" key="2">
    <source>
        <dbReference type="SAM" id="MobiDB-lite"/>
    </source>
</evidence>
<feature type="domain" description="SH3" evidence="3">
    <location>
        <begin position="62"/>
        <end position="97"/>
    </location>
</feature>
<reference evidence="4" key="2">
    <citation type="submission" date="2025-08" db="UniProtKB">
        <authorList>
            <consortium name="Ensembl"/>
        </authorList>
    </citation>
    <scope>IDENTIFICATION</scope>
</reference>
<dbReference type="GO" id="GO:0016477">
    <property type="term" value="P:cell migration"/>
    <property type="evidence" value="ECO:0007669"/>
    <property type="project" value="TreeGrafter"/>
</dbReference>
<evidence type="ECO:0000259" key="3">
    <source>
        <dbReference type="Pfam" id="PF00018"/>
    </source>
</evidence>
<evidence type="ECO:0000313" key="5">
    <source>
        <dbReference type="Proteomes" id="UP000314982"/>
    </source>
</evidence>
<dbReference type="PANTHER" id="PTHR45818:SF2">
    <property type="entry name" value="PROTO-ONCOGENE VAV"/>
    <property type="match status" value="1"/>
</dbReference>
<proteinExistence type="predicted"/>
<dbReference type="InterPro" id="IPR001452">
    <property type="entry name" value="SH3_domain"/>
</dbReference>
<accession>A0A4W5L3N4</accession>
<dbReference type="AlphaFoldDB" id="A0A4W5L3N4"/>
<name>A0A4W5L3N4_9TELE</name>
<protein>
    <recommendedName>
        <fullName evidence="3">SH3 domain-containing protein</fullName>
    </recommendedName>
</protein>
<dbReference type="GeneTree" id="ENSGT00940000159125"/>
<feature type="region of interest" description="Disordered" evidence="2">
    <location>
        <begin position="1"/>
        <end position="35"/>
    </location>
</feature>
<dbReference type="SUPFAM" id="SSF50044">
    <property type="entry name" value="SH3-domain"/>
    <property type="match status" value="1"/>
</dbReference>
<evidence type="ECO:0000313" key="4">
    <source>
        <dbReference type="Ensembl" id="ENSHHUP00000019641.1"/>
    </source>
</evidence>
<reference evidence="5" key="1">
    <citation type="submission" date="2018-06" db="EMBL/GenBank/DDBJ databases">
        <title>Genome assembly of Danube salmon.</title>
        <authorList>
            <person name="Macqueen D.J."/>
            <person name="Gundappa M.K."/>
        </authorList>
    </citation>
    <scope>NUCLEOTIDE SEQUENCE [LARGE SCALE GENOMIC DNA]</scope>
</reference>
<dbReference type="PANTHER" id="PTHR45818">
    <property type="entry name" value="PROTEIN VAV"/>
    <property type="match status" value="1"/>
</dbReference>
<keyword evidence="1" id="KW-0728">SH3 domain</keyword>
<dbReference type="GO" id="GO:0005085">
    <property type="term" value="F:guanyl-nucleotide exchange factor activity"/>
    <property type="evidence" value="ECO:0007669"/>
    <property type="project" value="TreeGrafter"/>
</dbReference>
<dbReference type="Ensembl" id="ENSHHUT00000020366.1">
    <property type="protein sequence ID" value="ENSHHUP00000019641.1"/>
    <property type="gene ID" value="ENSHHUG00000012273.1"/>
</dbReference>
<dbReference type="InterPro" id="IPR036028">
    <property type="entry name" value="SH3-like_dom_sf"/>
</dbReference>
<dbReference type="Gene3D" id="2.30.30.40">
    <property type="entry name" value="SH3 Domains"/>
    <property type="match status" value="1"/>
</dbReference>
<dbReference type="Pfam" id="PF00018">
    <property type="entry name" value="SH3_1"/>
    <property type="match status" value="1"/>
</dbReference>
<organism evidence="4 5">
    <name type="scientific">Hucho hucho</name>
    <name type="common">huchen</name>
    <dbReference type="NCBI Taxonomy" id="62062"/>
    <lineage>
        <taxon>Eukaryota</taxon>
        <taxon>Metazoa</taxon>
        <taxon>Chordata</taxon>
        <taxon>Craniata</taxon>
        <taxon>Vertebrata</taxon>
        <taxon>Euteleostomi</taxon>
        <taxon>Actinopterygii</taxon>
        <taxon>Neopterygii</taxon>
        <taxon>Teleostei</taxon>
        <taxon>Protacanthopterygii</taxon>
        <taxon>Salmoniformes</taxon>
        <taxon>Salmonidae</taxon>
        <taxon>Salmoninae</taxon>
        <taxon>Hucho</taxon>
    </lineage>
</organism>
<sequence>MAAHKECLGRVPGCGRHSDSGTVKKNKKSASHRQASQGLAIMEVCQEYYGLPPPPVAFGQPLHLSMGDVIELTRAEVDLMWWEGKNVTIGQLGWFPCSKVQPFISRPTPDLSDFLW</sequence>